<dbReference type="Pfam" id="PF05128">
    <property type="entry name" value="DUF697"/>
    <property type="match status" value="1"/>
</dbReference>
<comment type="caution">
    <text evidence="10">The sequence shown here is derived from an EMBL/GenBank/DDBJ whole genome shotgun (WGS) entry which is preliminary data.</text>
</comment>
<evidence type="ECO:0000256" key="1">
    <source>
        <dbReference type="ARBA" id="ARBA00004429"/>
    </source>
</evidence>
<evidence type="ECO:0008006" key="12">
    <source>
        <dbReference type="Google" id="ProtNLM"/>
    </source>
</evidence>
<protein>
    <recommendedName>
        <fullName evidence="12">DUF697 domain-containing protein</fullName>
    </recommendedName>
</protein>
<evidence type="ECO:0000256" key="9">
    <source>
        <dbReference type="SAM" id="Phobius"/>
    </source>
</evidence>
<evidence type="ECO:0000256" key="2">
    <source>
        <dbReference type="ARBA" id="ARBA00008255"/>
    </source>
</evidence>
<dbReference type="NCBIfam" id="TIGR01620">
    <property type="entry name" value="hyp_HI0043"/>
    <property type="match status" value="1"/>
</dbReference>
<evidence type="ECO:0000256" key="3">
    <source>
        <dbReference type="ARBA" id="ARBA00022475"/>
    </source>
</evidence>
<dbReference type="EMBL" id="CAKLPX010000002">
    <property type="protein sequence ID" value="CAH0991702.1"/>
    <property type="molecule type" value="Genomic_DNA"/>
</dbReference>
<keyword evidence="6 9" id="KW-1133">Transmembrane helix</keyword>
<comment type="subcellular location">
    <subcellularLocation>
        <location evidence="1">Cell inner membrane</location>
        <topology evidence="1">Multi-pass membrane protein</topology>
    </subcellularLocation>
</comment>
<feature type="transmembrane region" description="Helical" evidence="9">
    <location>
        <begin position="68"/>
        <end position="86"/>
    </location>
</feature>
<dbReference type="Proteomes" id="UP000838100">
    <property type="component" value="Unassembled WGS sequence"/>
</dbReference>
<organism evidence="10 11">
    <name type="scientific">Sinobacterium norvegicum</name>
    <dbReference type="NCBI Taxonomy" id="1641715"/>
    <lineage>
        <taxon>Bacteria</taxon>
        <taxon>Pseudomonadati</taxon>
        <taxon>Pseudomonadota</taxon>
        <taxon>Gammaproteobacteria</taxon>
        <taxon>Cellvibrionales</taxon>
        <taxon>Spongiibacteraceae</taxon>
        <taxon>Sinobacterium</taxon>
    </lineage>
</organism>
<dbReference type="PANTHER" id="PTHR39342">
    <property type="entry name" value="UPF0283 MEMBRANE PROTEIN YCJF"/>
    <property type="match status" value="1"/>
</dbReference>
<keyword evidence="7 9" id="KW-0472">Membrane</keyword>
<accession>A0ABN8ELF6</accession>
<dbReference type="InterPro" id="IPR021147">
    <property type="entry name" value="DUF697"/>
</dbReference>
<keyword evidence="5 9" id="KW-0812">Transmembrane</keyword>
<evidence type="ECO:0000313" key="11">
    <source>
        <dbReference type="Proteomes" id="UP000838100"/>
    </source>
</evidence>
<feature type="region of interest" description="Disordered" evidence="8">
    <location>
        <begin position="1"/>
        <end position="28"/>
    </location>
</feature>
<proteinExistence type="inferred from homology"/>
<evidence type="ECO:0000256" key="7">
    <source>
        <dbReference type="ARBA" id="ARBA00023136"/>
    </source>
</evidence>
<evidence type="ECO:0000256" key="4">
    <source>
        <dbReference type="ARBA" id="ARBA00022519"/>
    </source>
</evidence>
<keyword evidence="4" id="KW-0997">Cell inner membrane</keyword>
<dbReference type="PANTHER" id="PTHR39342:SF1">
    <property type="entry name" value="UPF0283 MEMBRANE PROTEIN YCJF"/>
    <property type="match status" value="1"/>
</dbReference>
<comment type="similarity">
    <text evidence="2">Belongs to the UPF0283 family.</text>
</comment>
<keyword evidence="11" id="KW-1185">Reference proteome</keyword>
<gene>
    <name evidence="10" type="ORF">SIN8267_01816</name>
</gene>
<keyword evidence="3" id="KW-1003">Cell membrane</keyword>
<evidence type="ECO:0000256" key="8">
    <source>
        <dbReference type="SAM" id="MobiDB-lite"/>
    </source>
</evidence>
<evidence type="ECO:0000256" key="6">
    <source>
        <dbReference type="ARBA" id="ARBA00022989"/>
    </source>
</evidence>
<evidence type="ECO:0000256" key="5">
    <source>
        <dbReference type="ARBA" id="ARBA00022692"/>
    </source>
</evidence>
<sequence length="346" mass="37833">MTSRDKTATFEVDSTVTTTDEQRQSYEFSVDEQPEQLPEAIMDSHVLPNQADYSGLRLEALPIKGIKGLLWGGAALMTVIAGWQLAEIFQAASQWHWSLAAGLGVLVSGVAFSASRSLYSLLSNRKSMADVESLQTTAQMLNEGVETASTMNFVAELQRFYQGKPQAALLQECLASLPDYASDKEALVYIEQVFIQPLDKEAHKRVSKYCLQTGIAVAASPWASMDMLLALWRSLKMIEDVGQVYGVRPSRFNRLSLIKKVAVQIAFVGATELVIDRAIDEASINSLAAQTTGQIGQGLGAAIYCGRIGLAAMAVSRPVEWRKSQRPKVKSLVAPLLKQLASVFKR</sequence>
<evidence type="ECO:0000313" key="10">
    <source>
        <dbReference type="EMBL" id="CAH0991702.1"/>
    </source>
</evidence>
<reference evidence="10" key="1">
    <citation type="submission" date="2021-12" db="EMBL/GenBank/DDBJ databases">
        <authorList>
            <person name="Rodrigo-Torres L."/>
            <person name="Arahal R. D."/>
            <person name="Lucena T."/>
        </authorList>
    </citation>
    <scope>NUCLEOTIDE SEQUENCE</scope>
    <source>
        <strain evidence="10">CECT 8267</strain>
    </source>
</reference>
<dbReference type="InterPro" id="IPR006507">
    <property type="entry name" value="UPF0283"/>
</dbReference>
<feature type="transmembrane region" description="Helical" evidence="9">
    <location>
        <begin position="98"/>
        <end position="119"/>
    </location>
</feature>
<name>A0ABN8ELF6_9GAMM</name>